<feature type="compositionally biased region" description="Basic and acidic residues" evidence="10">
    <location>
        <begin position="87"/>
        <end position="108"/>
    </location>
</feature>
<dbReference type="STRING" id="428990.SAMN06295987_102429"/>
<dbReference type="GO" id="GO:0001216">
    <property type="term" value="F:DNA-binding transcription activator activity"/>
    <property type="evidence" value="ECO:0007669"/>
    <property type="project" value="InterPro"/>
</dbReference>
<evidence type="ECO:0000313" key="14">
    <source>
        <dbReference type="Proteomes" id="UP000190989"/>
    </source>
</evidence>
<gene>
    <name evidence="13" type="ORF">SAMN06295987_102429</name>
</gene>
<keyword evidence="4 9" id="KW-0548">Nucleotidyltransferase</keyword>
<feature type="region of interest" description="Disordered" evidence="10">
    <location>
        <begin position="67"/>
        <end position="118"/>
    </location>
</feature>
<dbReference type="PROSITE" id="PS00718">
    <property type="entry name" value="SIGMA54_2"/>
    <property type="match status" value="1"/>
</dbReference>
<dbReference type="Pfam" id="PF04963">
    <property type="entry name" value="Sigma54_CBD"/>
    <property type="match status" value="1"/>
</dbReference>
<dbReference type="GO" id="GO:0016987">
    <property type="term" value="F:sigma factor activity"/>
    <property type="evidence" value="ECO:0007669"/>
    <property type="project" value="UniProtKB-KW"/>
</dbReference>
<dbReference type="Gene3D" id="1.10.10.60">
    <property type="entry name" value="Homeodomain-like"/>
    <property type="match status" value="1"/>
</dbReference>
<dbReference type="NCBIfam" id="NF004596">
    <property type="entry name" value="PRK05932.1-3"/>
    <property type="match status" value="1"/>
</dbReference>
<dbReference type="InterPro" id="IPR007046">
    <property type="entry name" value="RNA_pol_sigma_54_core-bd"/>
</dbReference>
<dbReference type="GO" id="GO:0006352">
    <property type="term" value="P:DNA-templated transcription initiation"/>
    <property type="evidence" value="ECO:0007669"/>
    <property type="project" value="InterPro"/>
</dbReference>
<dbReference type="InterPro" id="IPR000394">
    <property type="entry name" value="RNA_pol_sigma_54"/>
</dbReference>
<evidence type="ECO:0000256" key="7">
    <source>
        <dbReference type="ARBA" id="ARBA00023125"/>
    </source>
</evidence>
<feature type="domain" description="RNA polymerase sigma factor 54 DNA-binding" evidence="11">
    <location>
        <begin position="341"/>
        <end position="500"/>
    </location>
</feature>
<sequence length="508" mass="54106">MALGPRLDLRQSQSLVMTPQLQQAIKLLALSNLEVETFIGEALDANPLLDVGAEPAAPVGEALEMPEEARRTTLEGSPVDQLIGEGRASDDRPLDIDAGSLDRDRDTGDGELAAYSAGSGGDNWASEFRMAGGEAGPGIEDHAGGAESLAEHLQAQVGPEAFNPVEAGIARYIIGLLDDAGYLHAGLAEMAADLGVSEDAVEDALILVQSLDPTGVGARSLSECIALQAREADRYDPCMARLIENLDLVAKGELARLKRMCGVDDEDFADMLAELRNYDPKPGARFGGEASGAVTPDILVTPRSDGGWDIALNQATLPRLIVNRGYYVELKGTCEDKTSRAWLSEKLADANWLIKALDQRQKTILKVASELVKQQDGFFRHGVSQLKPLTLRAVAEAIGMHESTVSRVTSNKFLNCPRGTYELKFFFSSGVSAAGGEGAASAEAVKAAIKQLIDAEDPKAILSDDALVDLLNGKGFALARRTVAKYREAIGLGSSVQRRRQKALAAAR</sequence>
<dbReference type="GO" id="GO:0000428">
    <property type="term" value="C:DNA-directed RNA polymerase complex"/>
    <property type="evidence" value="ECO:0007669"/>
    <property type="project" value="UniProtKB-KW"/>
</dbReference>
<dbReference type="RefSeq" id="WP_054945460.1">
    <property type="nucleotide sequence ID" value="NZ_FVZE01000002.1"/>
</dbReference>
<dbReference type="EMBL" id="FVZE01000002">
    <property type="protein sequence ID" value="SLJ95251.1"/>
    <property type="molecule type" value="Genomic_DNA"/>
</dbReference>
<dbReference type="GO" id="GO:0016779">
    <property type="term" value="F:nucleotidyltransferase activity"/>
    <property type="evidence" value="ECO:0007669"/>
    <property type="project" value="UniProtKB-KW"/>
</dbReference>
<evidence type="ECO:0000259" key="11">
    <source>
        <dbReference type="Pfam" id="PF04552"/>
    </source>
</evidence>
<dbReference type="GO" id="GO:0003677">
    <property type="term" value="F:DNA binding"/>
    <property type="evidence" value="ECO:0007669"/>
    <property type="project" value="UniProtKB-KW"/>
</dbReference>
<evidence type="ECO:0000256" key="3">
    <source>
        <dbReference type="ARBA" id="ARBA00022679"/>
    </source>
</evidence>
<evidence type="ECO:0000259" key="12">
    <source>
        <dbReference type="Pfam" id="PF04963"/>
    </source>
</evidence>
<dbReference type="Pfam" id="PF04552">
    <property type="entry name" value="Sigma54_DBD"/>
    <property type="match status" value="1"/>
</dbReference>
<evidence type="ECO:0000256" key="8">
    <source>
        <dbReference type="ARBA" id="ARBA00023163"/>
    </source>
</evidence>
<dbReference type="Proteomes" id="UP000190989">
    <property type="component" value="Unassembled WGS sequence"/>
</dbReference>
<evidence type="ECO:0000256" key="4">
    <source>
        <dbReference type="ARBA" id="ARBA00022695"/>
    </source>
</evidence>
<dbReference type="PANTHER" id="PTHR32248">
    <property type="entry name" value="RNA POLYMERASE SIGMA-54 FACTOR"/>
    <property type="match status" value="1"/>
</dbReference>
<evidence type="ECO:0000256" key="2">
    <source>
        <dbReference type="ARBA" id="ARBA00022478"/>
    </source>
</evidence>
<dbReference type="InterPro" id="IPR007634">
    <property type="entry name" value="RNA_pol_sigma_54_DNA-bd"/>
</dbReference>
<evidence type="ECO:0000256" key="5">
    <source>
        <dbReference type="ARBA" id="ARBA00023015"/>
    </source>
</evidence>
<dbReference type="PROSITE" id="PS00717">
    <property type="entry name" value="SIGMA54_1"/>
    <property type="match status" value="1"/>
</dbReference>
<dbReference type="PANTHER" id="PTHR32248:SF4">
    <property type="entry name" value="RNA POLYMERASE SIGMA-54 FACTOR"/>
    <property type="match status" value="1"/>
</dbReference>
<dbReference type="PIRSF" id="PIRSF000774">
    <property type="entry name" value="RpoN"/>
    <property type="match status" value="1"/>
</dbReference>
<accession>A0A1U6HHX2</accession>
<evidence type="ECO:0000313" key="13">
    <source>
        <dbReference type="EMBL" id="SLJ95251.1"/>
    </source>
</evidence>
<keyword evidence="2 9" id="KW-0240">DNA-directed RNA polymerase</keyword>
<dbReference type="AlphaFoldDB" id="A0A1U6HHX2"/>
<evidence type="ECO:0000256" key="6">
    <source>
        <dbReference type="ARBA" id="ARBA00023082"/>
    </source>
</evidence>
<keyword evidence="7 9" id="KW-0238">DNA-binding</keyword>
<organism evidence="13 14">
    <name type="scientific">Novosphingobium mathurense</name>
    <dbReference type="NCBI Taxonomy" id="428990"/>
    <lineage>
        <taxon>Bacteria</taxon>
        <taxon>Pseudomonadati</taxon>
        <taxon>Pseudomonadota</taxon>
        <taxon>Alphaproteobacteria</taxon>
        <taxon>Sphingomonadales</taxon>
        <taxon>Sphingomonadaceae</taxon>
        <taxon>Novosphingobium</taxon>
    </lineage>
</organism>
<dbReference type="PRINTS" id="PR00045">
    <property type="entry name" value="SIGMA54FCT"/>
</dbReference>
<keyword evidence="5 9" id="KW-0805">Transcription regulation</keyword>
<keyword evidence="8 9" id="KW-0804">Transcription</keyword>
<comment type="similarity">
    <text evidence="1 9">Belongs to the sigma-54 factor family.</text>
</comment>
<dbReference type="Pfam" id="PF00309">
    <property type="entry name" value="Sigma54_AID"/>
    <property type="match status" value="1"/>
</dbReference>
<keyword evidence="3 9" id="KW-0808">Transferase</keyword>
<dbReference type="Gene3D" id="1.10.10.1330">
    <property type="entry name" value="RNA polymerase sigma-54 factor, core-binding domain"/>
    <property type="match status" value="1"/>
</dbReference>
<reference evidence="14" key="1">
    <citation type="submission" date="2017-02" db="EMBL/GenBank/DDBJ databases">
        <authorList>
            <person name="Varghese N."/>
            <person name="Submissions S."/>
        </authorList>
    </citation>
    <scope>NUCLEOTIDE SEQUENCE [LARGE SCALE GENOMIC DNA]</scope>
    <source>
        <strain evidence="14">SM117</strain>
    </source>
</reference>
<dbReference type="PROSITE" id="PS50044">
    <property type="entry name" value="SIGMA54_3"/>
    <property type="match status" value="1"/>
</dbReference>
<protein>
    <recommendedName>
        <fullName evidence="9">RNA polymerase sigma-54 factor</fullName>
    </recommendedName>
</protein>
<evidence type="ECO:0000256" key="1">
    <source>
        <dbReference type="ARBA" id="ARBA00008798"/>
    </source>
</evidence>
<evidence type="ECO:0000256" key="10">
    <source>
        <dbReference type="SAM" id="MobiDB-lite"/>
    </source>
</evidence>
<keyword evidence="14" id="KW-1185">Reference proteome</keyword>
<dbReference type="NCBIfam" id="TIGR02395">
    <property type="entry name" value="rpoN_sigma"/>
    <property type="match status" value="1"/>
</dbReference>
<feature type="domain" description="RNA polymerase sigma factor 54 core-binding" evidence="12">
    <location>
        <begin position="141"/>
        <end position="326"/>
    </location>
</feature>
<keyword evidence="6 9" id="KW-0731">Sigma factor</keyword>
<dbReference type="InterPro" id="IPR038709">
    <property type="entry name" value="RpoN_core-bd_sf"/>
</dbReference>
<evidence type="ECO:0000256" key="9">
    <source>
        <dbReference type="PIRNR" id="PIRNR000774"/>
    </source>
</evidence>
<comment type="function">
    <text evidence="9">Sigma factors are initiation factors that promote the attachment of RNA polymerase to specific initiation sites and are then released.</text>
</comment>
<name>A0A1U6HHX2_9SPHN</name>
<proteinExistence type="inferred from homology"/>
<dbReference type="NCBIfam" id="NF009118">
    <property type="entry name" value="PRK12469.1"/>
    <property type="match status" value="1"/>
</dbReference>